<organism evidence="1 2">
    <name type="scientific">Nitrososphaera viennensis EN76</name>
    <dbReference type="NCBI Taxonomy" id="926571"/>
    <lineage>
        <taxon>Archaea</taxon>
        <taxon>Nitrososphaerota</taxon>
        <taxon>Nitrososphaeria</taxon>
        <taxon>Nitrososphaerales</taxon>
        <taxon>Nitrososphaeraceae</taxon>
        <taxon>Nitrososphaera</taxon>
    </lineage>
</organism>
<proteinExistence type="predicted"/>
<dbReference type="HOGENOM" id="CLU_648328_0_0_2"/>
<name>A0A060HPJ9_9ARCH</name>
<dbReference type="STRING" id="926571.NVIE_009120"/>
<dbReference type="KEGG" id="nvn:NVIE_009120"/>
<evidence type="ECO:0000313" key="2">
    <source>
        <dbReference type="Proteomes" id="UP000027093"/>
    </source>
</evidence>
<dbReference type="AlphaFoldDB" id="A0A060HPJ9"/>
<accession>A0A060HPJ9</accession>
<reference evidence="1 2" key="1">
    <citation type="journal article" date="2014" name="Int. J. Syst. Evol. Microbiol.">
        <title>Nitrososphaera viennensis gen. nov., sp. nov., an aerobic and mesophilic, ammonia-oxidizing archaeon from soil and a member of the archaeal phylum Thaumarchaeota.</title>
        <authorList>
            <person name="Stieglmeier M."/>
            <person name="Klingl A."/>
            <person name="Alves R.J."/>
            <person name="Rittmann S.K."/>
            <person name="Melcher M."/>
            <person name="Leisch N."/>
            <person name="Schleper C."/>
        </authorList>
    </citation>
    <scope>NUCLEOTIDE SEQUENCE [LARGE SCALE GENOMIC DNA]</scope>
    <source>
        <strain evidence="1">EN76</strain>
    </source>
</reference>
<dbReference type="EMBL" id="CP007536">
    <property type="protein sequence ID" value="AIC15137.1"/>
    <property type="molecule type" value="Genomic_DNA"/>
</dbReference>
<evidence type="ECO:0000313" key="1">
    <source>
        <dbReference type="EMBL" id="AIC15137.1"/>
    </source>
</evidence>
<dbReference type="Proteomes" id="UP000027093">
    <property type="component" value="Chromosome"/>
</dbReference>
<protein>
    <submittedName>
        <fullName evidence="1">Uncharacterized protein</fullName>
    </submittedName>
</protein>
<sequence>MERGGNGIYTLYGLSDNPFPQSPTVIIDSPDKRLNGRIFYEGIFPDKVAKFKELLEKRTNMIYVRGSQYVKGDGKSALMAHAFFMYERRQDTAVAFIRCTGRNGKVSTPEHYCREIIRQLHQRGYLWKAFGALTNMFLAESSKYVYARPGAALMFKKHNVPPDTLPFTRFTNISRVGEFAKVLSEWIVAKTGCSAKFTHELVKAYLERPATMEKEVIVKNSDKIEDFGDCLKILRAGGFGWCYFFLDQMEESLDIPAGAIGNFTSALRRVIEKSSGFATLVATLHASSVRTLLDNPEGRVNIQSFAPLDENHYVTLYPDDIVKDNRVVGLVETYLREFTIDATKPSPFDPQVIKYVAHLYRGNLREILRTMHHMIMSAASKRQQLIDMAYVKANHNEAVGKEFSEETYQQFMTSMQLGRRPSS</sequence>
<gene>
    <name evidence="1" type="ORF">NVIE_009120</name>
</gene>
<keyword evidence="2" id="KW-1185">Reference proteome</keyword>